<dbReference type="SUPFAM" id="SSF47384">
    <property type="entry name" value="Homodimeric domain of signal transducing histidine kinase"/>
    <property type="match status" value="1"/>
</dbReference>
<evidence type="ECO:0000256" key="6">
    <source>
        <dbReference type="ARBA" id="ARBA00022777"/>
    </source>
</evidence>
<dbReference type="Gene3D" id="1.10.287.130">
    <property type="match status" value="1"/>
</dbReference>
<dbReference type="SMART" id="SM00388">
    <property type="entry name" value="HisKA"/>
    <property type="match status" value="1"/>
</dbReference>
<dbReference type="PROSITE" id="PS50109">
    <property type="entry name" value="HIS_KIN"/>
    <property type="match status" value="1"/>
</dbReference>
<dbReference type="PRINTS" id="PR00344">
    <property type="entry name" value="BCTRLSENSOR"/>
</dbReference>
<dbReference type="SUPFAM" id="SSF55874">
    <property type="entry name" value="ATPase domain of HSP90 chaperone/DNA topoisomerase II/histidine kinase"/>
    <property type="match status" value="1"/>
</dbReference>
<protein>
    <recommendedName>
        <fullName evidence="3">histidine kinase</fullName>
        <ecNumber evidence="3">2.7.13.3</ecNumber>
    </recommendedName>
</protein>
<keyword evidence="4" id="KW-0597">Phosphoprotein</keyword>
<gene>
    <name evidence="7" type="ORF">C0V70_08745</name>
</gene>
<keyword evidence="5" id="KW-0808">Transferase</keyword>
<dbReference type="Pfam" id="PF00672">
    <property type="entry name" value="HAMP"/>
    <property type="match status" value="1"/>
</dbReference>
<name>A0A2K9NRT3_BACTC</name>
<dbReference type="AlphaFoldDB" id="A0A2K9NRT3"/>
<dbReference type="Gene3D" id="3.30.565.10">
    <property type="entry name" value="Histidine kinase-like ATPase, C-terminal domain"/>
    <property type="match status" value="1"/>
</dbReference>
<dbReference type="EMBL" id="CP025704">
    <property type="protein sequence ID" value="AUN98192.1"/>
    <property type="molecule type" value="Genomic_DNA"/>
</dbReference>
<sequence length="493" mass="55450">MSILTSTSLSKKLTLSALALTAGSILLITSVVYLTVLSFGENFLENELEEKSEFIKKALTEPIWTYDQHQIEEVGNSLLIDSKYTYITALKIETNEHSTLFEKGINNIASFGLAEKLPYTKTKTIKLFKGKQYIATISIAMTNEGYIVAIRNQLGLILVVSLLMLLLVSQLVRFYYNQTLTSPLNKILKQVHRLENEDYRMVMEEGLPDELETVSRALNQAASMIEKRNNDIMYYTNDLEKLVQERTAELEDQMSKNLNTARLAAVGEMAADVAHEINNPLTVIDLHINKLKKHELDYNLPPEAAQSVTKVQAMVKRIAKIIKGLKSLSRDGNADPKVPFSIVSMIEDVKMLVEMKIKSHDINFDISIDDHSLMAEGREVQISQVLVNLIGNAVDAIIHSPDARWITLAVKDRGDMIYFYVTDSGNGIPEGLQEKIMRPFFTTKELNKGTGLGLSISKGIIEEHEGILEYNDRSMNTQFIFTLKKIQAIQKSA</sequence>
<evidence type="ECO:0000256" key="1">
    <source>
        <dbReference type="ARBA" id="ARBA00000085"/>
    </source>
</evidence>
<dbReference type="InterPro" id="IPR005467">
    <property type="entry name" value="His_kinase_dom"/>
</dbReference>
<dbReference type="GO" id="GO:0016020">
    <property type="term" value="C:membrane"/>
    <property type="evidence" value="ECO:0007669"/>
    <property type="project" value="UniProtKB-SubCell"/>
</dbReference>
<dbReference type="Pfam" id="PF00512">
    <property type="entry name" value="HisKA"/>
    <property type="match status" value="1"/>
</dbReference>
<dbReference type="Proteomes" id="UP000235584">
    <property type="component" value="Chromosome"/>
</dbReference>
<dbReference type="CDD" id="cd00082">
    <property type="entry name" value="HisKA"/>
    <property type="match status" value="1"/>
</dbReference>
<keyword evidence="6" id="KW-0418">Kinase</keyword>
<dbReference type="PANTHER" id="PTHR43065">
    <property type="entry name" value="SENSOR HISTIDINE KINASE"/>
    <property type="match status" value="1"/>
</dbReference>
<evidence type="ECO:0000256" key="2">
    <source>
        <dbReference type="ARBA" id="ARBA00004370"/>
    </source>
</evidence>
<dbReference type="EC" id="2.7.13.3" evidence="3"/>
<evidence type="ECO:0000313" key="7">
    <source>
        <dbReference type="EMBL" id="AUN98192.1"/>
    </source>
</evidence>
<dbReference type="Gene3D" id="6.10.340.10">
    <property type="match status" value="1"/>
</dbReference>
<proteinExistence type="predicted"/>
<dbReference type="InterPro" id="IPR003594">
    <property type="entry name" value="HATPase_dom"/>
</dbReference>
<dbReference type="RefSeq" id="WP_102243483.1">
    <property type="nucleotide sequence ID" value="NZ_CP025704.1"/>
</dbReference>
<reference evidence="7 8" key="1">
    <citation type="submission" date="2018-01" db="EMBL/GenBank/DDBJ databases">
        <title>Complete genome sequence of Bacteriovorax stolpii DSM12778.</title>
        <authorList>
            <person name="Tang B."/>
            <person name="Chang J."/>
        </authorList>
    </citation>
    <scope>NUCLEOTIDE SEQUENCE [LARGE SCALE GENOMIC DNA]</scope>
    <source>
        <strain evidence="7 8">DSM 12778</strain>
    </source>
</reference>
<dbReference type="InterPro" id="IPR036097">
    <property type="entry name" value="HisK_dim/P_sf"/>
</dbReference>
<evidence type="ECO:0000256" key="4">
    <source>
        <dbReference type="ARBA" id="ARBA00022553"/>
    </source>
</evidence>
<evidence type="ECO:0000256" key="5">
    <source>
        <dbReference type="ARBA" id="ARBA00022679"/>
    </source>
</evidence>
<dbReference type="KEGG" id="bsto:C0V70_08745"/>
<dbReference type="InterPro" id="IPR036890">
    <property type="entry name" value="HATPase_C_sf"/>
</dbReference>
<dbReference type="InterPro" id="IPR004358">
    <property type="entry name" value="Sig_transdc_His_kin-like_C"/>
</dbReference>
<comment type="catalytic activity">
    <reaction evidence="1">
        <text>ATP + protein L-histidine = ADP + protein N-phospho-L-histidine.</text>
        <dbReference type="EC" id="2.7.13.3"/>
    </reaction>
</comment>
<dbReference type="GO" id="GO:0000155">
    <property type="term" value="F:phosphorelay sensor kinase activity"/>
    <property type="evidence" value="ECO:0007669"/>
    <property type="project" value="InterPro"/>
</dbReference>
<organism evidence="7 8">
    <name type="scientific">Bacteriovorax stolpii</name>
    <name type="common">Bdellovibrio stolpii</name>
    <dbReference type="NCBI Taxonomy" id="960"/>
    <lineage>
        <taxon>Bacteria</taxon>
        <taxon>Pseudomonadati</taxon>
        <taxon>Bdellovibrionota</taxon>
        <taxon>Bacteriovoracia</taxon>
        <taxon>Bacteriovoracales</taxon>
        <taxon>Bacteriovoracaceae</taxon>
        <taxon>Bacteriovorax</taxon>
    </lineage>
</organism>
<dbReference type="Pfam" id="PF02518">
    <property type="entry name" value="HATPase_c"/>
    <property type="match status" value="1"/>
</dbReference>
<dbReference type="PROSITE" id="PS50885">
    <property type="entry name" value="HAMP"/>
    <property type="match status" value="1"/>
</dbReference>
<dbReference type="SMART" id="SM00387">
    <property type="entry name" value="HATPase_c"/>
    <property type="match status" value="1"/>
</dbReference>
<dbReference type="InterPro" id="IPR003661">
    <property type="entry name" value="HisK_dim/P_dom"/>
</dbReference>
<dbReference type="InterPro" id="IPR003660">
    <property type="entry name" value="HAMP_dom"/>
</dbReference>
<comment type="subcellular location">
    <subcellularLocation>
        <location evidence="2">Membrane</location>
    </subcellularLocation>
</comment>
<keyword evidence="8" id="KW-1185">Reference proteome</keyword>
<accession>A0A2K9NRT3</accession>
<evidence type="ECO:0000256" key="3">
    <source>
        <dbReference type="ARBA" id="ARBA00012438"/>
    </source>
</evidence>
<evidence type="ECO:0000313" key="8">
    <source>
        <dbReference type="Proteomes" id="UP000235584"/>
    </source>
</evidence>